<dbReference type="EMBL" id="QSTD01000009">
    <property type="protein sequence ID" value="RGM28324.1"/>
    <property type="molecule type" value="Genomic_DNA"/>
</dbReference>
<comment type="caution">
    <text evidence="1">The sequence shown here is derived from an EMBL/GenBank/DDBJ whole genome shotgun (WGS) entry which is preliminary data.</text>
</comment>
<reference evidence="1 2" key="1">
    <citation type="submission" date="2018-08" db="EMBL/GenBank/DDBJ databases">
        <title>A genome reference for cultivated species of the human gut microbiota.</title>
        <authorList>
            <person name="Zou Y."/>
            <person name="Xue W."/>
            <person name="Luo G."/>
        </authorList>
    </citation>
    <scope>NUCLEOTIDE SEQUENCE [LARGE SCALE GENOMIC DNA]</scope>
    <source>
        <strain evidence="1 2">OM08-17AT</strain>
    </source>
</reference>
<organism evidence="1 2">
    <name type="scientific">Staphylococcus warneri</name>
    <dbReference type="NCBI Taxonomy" id="1292"/>
    <lineage>
        <taxon>Bacteria</taxon>
        <taxon>Bacillati</taxon>
        <taxon>Bacillota</taxon>
        <taxon>Bacilli</taxon>
        <taxon>Bacillales</taxon>
        <taxon>Staphylococcaceae</taxon>
        <taxon>Staphylococcus</taxon>
    </lineage>
</organism>
<dbReference type="Proteomes" id="UP000261016">
    <property type="component" value="Unassembled WGS sequence"/>
</dbReference>
<dbReference type="AlphaFoldDB" id="A0A8B2ZI25"/>
<name>A0A8B2ZI25_STAWA</name>
<gene>
    <name evidence="1" type="ORF">DXC19_11615</name>
</gene>
<evidence type="ECO:0000313" key="1">
    <source>
        <dbReference type="EMBL" id="RGM28324.1"/>
    </source>
</evidence>
<dbReference type="RefSeq" id="WP_117725979.1">
    <property type="nucleotide sequence ID" value="NZ_CABMFV010000009.1"/>
</dbReference>
<accession>A0A8B2ZI25</accession>
<evidence type="ECO:0000313" key="2">
    <source>
        <dbReference type="Proteomes" id="UP000261016"/>
    </source>
</evidence>
<sequence length="92" mass="11136">MILTNEANFELQELRELTTSNSGQAIDFNFRGHHYTFVSEDDHIILQIDGDNLGYLWFESYDEVRFEDWDTDKNVWVEWLDELDAYIYKYEV</sequence>
<protein>
    <submittedName>
        <fullName evidence="1">Uncharacterized protein</fullName>
    </submittedName>
</protein>
<proteinExistence type="predicted"/>